<dbReference type="SUPFAM" id="SSF56496">
    <property type="entry name" value="Fibrinogen C-terminal domain-like"/>
    <property type="match status" value="1"/>
</dbReference>
<organism evidence="9">
    <name type="scientific">Hirondellea gigas</name>
    <dbReference type="NCBI Taxonomy" id="1518452"/>
    <lineage>
        <taxon>Eukaryota</taxon>
        <taxon>Metazoa</taxon>
        <taxon>Ecdysozoa</taxon>
        <taxon>Arthropoda</taxon>
        <taxon>Crustacea</taxon>
        <taxon>Multicrustacea</taxon>
        <taxon>Malacostraca</taxon>
        <taxon>Eumalacostraca</taxon>
        <taxon>Peracarida</taxon>
        <taxon>Amphipoda</taxon>
        <taxon>Amphilochidea</taxon>
        <taxon>Lysianassida</taxon>
        <taxon>Lysianassidira</taxon>
        <taxon>Lysianassoidea</taxon>
        <taxon>Lysianassidae</taxon>
        <taxon>Hirondellea</taxon>
    </lineage>
</organism>
<dbReference type="InterPro" id="IPR037579">
    <property type="entry name" value="FIB_ANG-like"/>
</dbReference>
<feature type="compositionally biased region" description="Basic and acidic residues" evidence="7">
    <location>
        <begin position="654"/>
        <end position="679"/>
    </location>
</feature>
<evidence type="ECO:0000256" key="4">
    <source>
        <dbReference type="ARBA" id="ARBA00023054"/>
    </source>
</evidence>
<dbReference type="EMBL" id="IACT01003196">
    <property type="protein sequence ID" value="LAC22445.1"/>
    <property type="molecule type" value="mRNA"/>
</dbReference>
<dbReference type="InterPro" id="IPR002181">
    <property type="entry name" value="Fibrinogen_a/b/g_C_dom"/>
</dbReference>
<evidence type="ECO:0000259" key="8">
    <source>
        <dbReference type="PROSITE" id="PS51406"/>
    </source>
</evidence>
<feature type="region of interest" description="Disordered" evidence="7">
    <location>
        <begin position="414"/>
        <end position="470"/>
    </location>
</feature>
<comment type="subcellular location">
    <subcellularLocation>
        <location evidence="1">Secreted</location>
    </subcellularLocation>
</comment>
<dbReference type="PROSITE" id="PS51406">
    <property type="entry name" value="FIBRINOGEN_C_2"/>
    <property type="match status" value="1"/>
</dbReference>
<dbReference type="CDD" id="cd00087">
    <property type="entry name" value="FReD"/>
    <property type="match status" value="1"/>
</dbReference>
<dbReference type="Gene3D" id="3.90.215.10">
    <property type="entry name" value="Gamma Fibrinogen, chain A, domain 1"/>
    <property type="match status" value="1"/>
</dbReference>
<evidence type="ECO:0000256" key="1">
    <source>
        <dbReference type="ARBA" id="ARBA00004613"/>
    </source>
</evidence>
<keyword evidence="5" id="KW-1015">Disulfide bond</keyword>
<feature type="compositionally biased region" description="Basic and acidic residues" evidence="7">
    <location>
        <begin position="360"/>
        <end position="374"/>
    </location>
</feature>
<evidence type="ECO:0000256" key="6">
    <source>
        <dbReference type="ARBA" id="ARBA00023180"/>
    </source>
</evidence>
<feature type="compositionally biased region" description="Pro residues" evidence="7">
    <location>
        <begin position="460"/>
        <end position="469"/>
    </location>
</feature>
<feature type="domain" description="Fibrinogen C-terminal" evidence="8">
    <location>
        <begin position="721"/>
        <end position="949"/>
    </location>
</feature>
<dbReference type="Pfam" id="PF00147">
    <property type="entry name" value="Fibrinogen_C"/>
    <property type="match status" value="1"/>
</dbReference>
<evidence type="ECO:0000256" key="5">
    <source>
        <dbReference type="ARBA" id="ARBA00023157"/>
    </source>
</evidence>
<feature type="compositionally biased region" description="Polar residues" evidence="7">
    <location>
        <begin position="599"/>
        <end position="608"/>
    </location>
</feature>
<protein>
    <submittedName>
        <fullName evidence="9">Ficolin-2-like</fullName>
    </submittedName>
</protein>
<proteinExistence type="evidence at transcript level"/>
<feature type="compositionally biased region" description="Basic residues" evidence="7">
    <location>
        <begin position="276"/>
        <end position="289"/>
    </location>
</feature>
<feature type="region of interest" description="Disordered" evidence="7">
    <location>
        <begin position="255"/>
        <end position="293"/>
    </location>
</feature>
<sequence length="957" mass="108579">MAGFHNHILHRPDARRNFMSVSSLLITCIIIIAGAGVVRSQELSSGGEVARDSRTQGSAPSRILMQRHSHVDDMRTVIGQMASELDRFNTLYVVKLERVLTSTASRLSALESTVRAVADRALAWDNIQNHMAVWTDQSRTMERKLDILNRCHEKQAEWESKLNAVEALNHKLTALDIKINAMTRLEFKVEQISERVEEVDSKVSWLQNHAEQNTMAKEPPSGGVWAEFAGRGILTTLTTIEQNLHNLSKNINLSGSSSGSGTSNHHHNTNYVTSRTRSRVHNSRTRSVRHPHDGNKVQCELQERDTRLLQDVSAKVDLVFDKITNPDEDYDNFIAHLSRRSLPQGARSPSWRGTDHHHKQHEDSRLTEDHRSDDDTTTERIFAMFWRSLFAPFKKLNRHFRSLEGHLSQISRQCFDQSSRSGSGDGSSATSKTTTSTTTTTTAPSLAAVPVTTTERPHTTPRPPPPPPQLTQAQLRLAVAEAMSPLRQLVNNNHLRNNGDFSTIVELIREMSQAVDGSTYRSEEEASKTRELIAHEHQDIKVAIQETQKLITTQCSDNNNNTRIGNRAKLRADYRAITNTANASDFLKDSLGNEVEIQNGRSVITRQNRQSKHQNPRGPKMRESVNADEETVLPLPHFTEETEDRNTDAQIQSVRRERLAASERNSREKSEQGRRRNSEDSVNTNKSEAETQAPFHLSPRFPHRNSVNRTRPTDPGIISRTAKQKRSMGCNDVSATGIVKLPGSTNPNTEEAAYYIRYCDQRLRGGGWTVIQRRGNPMFNSPPESPLNFTRSWDEYRQGFGDLDGEFWWGNEYMHRLSHEQDLSLRFDLWDFDGNYAVAEYDMFRIGNESSEYTLEVSGYRGNASDSFSAHNSFQFSTYDRDNDRAPDCCPCAPAYGGGWWFFSCFESNLNGQYHMQPEENDYYRGLIWELWTGDYSLKATQMSVRPAHLPPLSILV</sequence>
<evidence type="ECO:0000256" key="3">
    <source>
        <dbReference type="ARBA" id="ARBA00022729"/>
    </source>
</evidence>
<evidence type="ECO:0000256" key="7">
    <source>
        <dbReference type="SAM" id="MobiDB-lite"/>
    </source>
</evidence>
<evidence type="ECO:0000313" key="9">
    <source>
        <dbReference type="EMBL" id="LAC22445.1"/>
    </source>
</evidence>
<accession>A0A6A7FWP1</accession>
<keyword evidence="6" id="KW-0325">Glycoprotein</keyword>
<dbReference type="PROSITE" id="PS00514">
    <property type="entry name" value="FIBRINOGEN_C_1"/>
    <property type="match status" value="1"/>
</dbReference>
<dbReference type="PANTHER" id="PTHR47221">
    <property type="entry name" value="FIBRINOGEN ALPHA CHAIN"/>
    <property type="match status" value="1"/>
</dbReference>
<keyword evidence="2" id="KW-0964">Secreted</keyword>
<keyword evidence="3" id="KW-0732">Signal</keyword>
<dbReference type="GO" id="GO:0005576">
    <property type="term" value="C:extracellular region"/>
    <property type="evidence" value="ECO:0007669"/>
    <property type="project" value="UniProtKB-SubCell"/>
</dbReference>
<feature type="compositionally biased region" description="Basic and acidic residues" evidence="7">
    <location>
        <begin position="638"/>
        <end position="647"/>
    </location>
</feature>
<feature type="region of interest" description="Disordered" evidence="7">
    <location>
        <begin position="598"/>
        <end position="730"/>
    </location>
</feature>
<evidence type="ECO:0000256" key="2">
    <source>
        <dbReference type="ARBA" id="ARBA00022525"/>
    </source>
</evidence>
<reference evidence="9" key="1">
    <citation type="submission" date="2017-11" db="EMBL/GenBank/DDBJ databases">
        <title>The sensing device of the deep-sea amphipod.</title>
        <authorList>
            <person name="Kobayashi H."/>
            <person name="Nagahama T."/>
            <person name="Arai W."/>
            <person name="Sasagawa Y."/>
            <person name="Umeda M."/>
            <person name="Hayashi T."/>
            <person name="Nikaido I."/>
            <person name="Watanabe H."/>
            <person name="Oguri K."/>
            <person name="Kitazato H."/>
            <person name="Fujioka K."/>
            <person name="Kido Y."/>
            <person name="Takami H."/>
        </authorList>
    </citation>
    <scope>NUCLEOTIDE SEQUENCE</scope>
    <source>
        <tissue evidence="9">Whole body</tissue>
    </source>
</reference>
<dbReference type="InterPro" id="IPR020837">
    <property type="entry name" value="Fibrinogen_CS"/>
</dbReference>
<dbReference type="SMART" id="SM00186">
    <property type="entry name" value="FBG"/>
    <property type="match status" value="1"/>
</dbReference>
<name>A0A6A7FWP1_9CRUS</name>
<feature type="region of interest" description="Disordered" evidence="7">
    <location>
        <begin position="341"/>
        <end position="374"/>
    </location>
</feature>
<keyword evidence="4" id="KW-0175">Coiled coil</keyword>
<feature type="compositionally biased region" description="Low complexity" evidence="7">
    <location>
        <begin position="418"/>
        <end position="454"/>
    </location>
</feature>
<dbReference type="AlphaFoldDB" id="A0A6A7FWP1"/>
<dbReference type="PANTHER" id="PTHR47221:SF6">
    <property type="entry name" value="FIBRINOGEN ALPHA CHAIN"/>
    <property type="match status" value="1"/>
</dbReference>
<dbReference type="InterPro" id="IPR014716">
    <property type="entry name" value="Fibrinogen_a/b/g_C_1"/>
</dbReference>
<dbReference type="InterPro" id="IPR036056">
    <property type="entry name" value="Fibrinogen-like_C"/>
</dbReference>